<feature type="chain" id="PRO_5032451635" description="Methyltransferase domain-containing protein" evidence="1">
    <location>
        <begin position="17"/>
        <end position="304"/>
    </location>
</feature>
<gene>
    <name evidence="3" type="ORF">SNAT2548_LOCUS30173</name>
</gene>
<dbReference type="EMBL" id="CAJNDS010002593">
    <property type="protein sequence ID" value="CAE7538175.1"/>
    <property type="molecule type" value="Genomic_DNA"/>
</dbReference>
<protein>
    <recommendedName>
        <fullName evidence="2">Methyltransferase domain-containing protein</fullName>
    </recommendedName>
</protein>
<proteinExistence type="predicted"/>
<dbReference type="Proteomes" id="UP000604046">
    <property type="component" value="Unassembled WGS sequence"/>
</dbReference>
<feature type="domain" description="Methyltransferase" evidence="2">
    <location>
        <begin position="87"/>
        <end position="202"/>
    </location>
</feature>
<keyword evidence="1" id="KW-0732">Signal</keyword>
<evidence type="ECO:0000313" key="4">
    <source>
        <dbReference type="Proteomes" id="UP000604046"/>
    </source>
</evidence>
<organism evidence="3 4">
    <name type="scientific">Symbiodinium natans</name>
    <dbReference type="NCBI Taxonomy" id="878477"/>
    <lineage>
        <taxon>Eukaryota</taxon>
        <taxon>Sar</taxon>
        <taxon>Alveolata</taxon>
        <taxon>Dinophyceae</taxon>
        <taxon>Suessiales</taxon>
        <taxon>Symbiodiniaceae</taxon>
        <taxon>Symbiodinium</taxon>
    </lineage>
</organism>
<name>A0A812TTZ3_9DINO</name>
<evidence type="ECO:0000313" key="3">
    <source>
        <dbReference type="EMBL" id="CAE7538175.1"/>
    </source>
</evidence>
<reference evidence="3" key="1">
    <citation type="submission" date="2021-02" db="EMBL/GenBank/DDBJ databases">
        <authorList>
            <person name="Dougan E. K."/>
            <person name="Rhodes N."/>
            <person name="Thang M."/>
            <person name="Chan C."/>
        </authorList>
    </citation>
    <scope>NUCLEOTIDE SEQUENCE</scope>
</reference>
<dbReference type="AlphaFoldDB" id="A0A812TTZ3"/>
<keyword evidence="4" id="KW-1185">Reference proteome</keyword>
<dbReference type="OrthoDB" id="407496at2759"/>
<evidence type="ECO:0000256" key="1">
    <source>
        <dbReference type="SAM" id="SignalP"/>
    </source>
</evidence>
<evidence type="ECO:0000259" key="2">
    <source>
        <dbReference type="Pfam" id="PF13679"/>
    </source>
</evidence>
<feature type="signal peptide" evidence="1">
    <location>
        <begin position="1"/>
        <end position="16"/>
    </location>
</feature>
<sequence>MKFLSMCWFCCAAVVAQPLARHSQPVSQWRMNSRNYLQAGDARSFAVSGRTGDADELLCKVGSVISAGLPGRLPRKELFEAHAVATLVNRHFPSEQSILEPCAGCGLLAVFLVLLNRLRHVRCSDKKRPRIARELAQCVEKEWPFLAHQIRWEEADLRKTTLKVAPNELLVACHACSFLSDEMILAAKENRRPLVLVPCCYETEPNLPDRPWLPNWSWKRWPWLQEGAANRLGRSAIHSARMNVLQDAGYHVVQDEIGRQITDMNGVIVAWPRARNMVPKRLALYLLCLLLVLHDLCTTSLVLL</sequence>
<dbReference type="SUPFAM" id="SSF53335">
    <property type="entry name" value="S-adenosyl-L-methionine-dependent methyltransferases"/>
    <property type="match status" value="1"/>
</dbReference>
<dbReference type="InterPro" id="IPR029063">
    <property type="entry name" value="SAM-dependent_MTases_sf"/>
</dbReference>
<dbReference type="InterPro" id="IPR025714">
    <property type="entry name" value="Methyltranfer_dom"/>
</dbReference>
<comment type="caution">
    <text evidence="3">The sequence shown here is derived from an EMBL/GenBank/DDBJ whole genome shotgun (WGS) entry which is preliminary data.</text>
</comment>
<dbReference type="Pfam" id="PF13679">
    <property type="entry name" value="Methyltransf_32"/>
    <property type="match status" value="1"/>
</dbReference>
<accession>A0A812TTZ3</accession>